<dbReference type="Pfam" id="PF00096">
    <property type="entry name" value="zf-C2H2"/>
    <property type="match status" value="1"/>
</dbReference>
<protein>
    <recommendedName>
        <fullName evidence="7">C2H2-type domain-containing protein</fullName>
    </recommendedName>
</protein>
<keyword evidence="10" id="KW-1185">Reference proteome</keyword>
<feature type="compositionally biased region" description="Polar residues" evidence="6">
    <location>
        <begin position="72"/>
        <end position="82"/>
    </location>
</feature>
<dbReference type="AlphaFoldDB" id="A0A165HVI5"/>
<feature type="compositionally biased region" description="Basic and acidic residues" evidence="6">
    <location>
        <begin position="45"/>
        <end position="55"/>
    </location>
</feature>
<feature type="domain" description="C2H2-type" evidence="7">
    <location>
        <begin position="177"/>
        <end position="204"/>
    </location>
</feature>
<dbReference type="PROSITE" id="PS00028">
    <property type="entry name" value="ZINC_FINGER_C2H2_1"/>
    <property type="match status" value="2"/>
</dbReference>
<proteinExistence type="predicted"/>
<feature type="compositionally biased region" description="Basic and acidic residues" evidence="6">
    <location>
        <begin position="107"/>
        <end position="119"/>
    </location>
</feature>
<dbReference type="GO" id="GO:0000785">
    <property type="term" value="C:chromatin"/>
    <property type="evidence" value="ECO:0007669"/>
    <property type="project" value="TreeGrafter"/>
</dbReference>
<evidence type="ECO:0000256" key="5">
    <source>
        <dbReference type="PROSITE-ProRule" id="PRU00042"/>
    </source>
</evidence>
<evidence type="ECO:0000259" key="7">
    <source>
        <dbReference type="PROSITE" id="PS50157"/>
    </source>
</evidence>
<name>A0A165HVI5_EXIGL</name>
<reference evidence="8 10" key="1">
    <citation type="journal article" date="2016" name="Mol. Biol. Evol.">
        <title>Comparative Genomics of Early-Diverging Mushroom-Forming Fungi Provides Insights into the Origins of Lignocellulose Decay Capabilities.</title>
        <authorList>
            <person name="Nagy L.G."/>
            <person name="Riley R."/>
            <person name="Tritt A."/>
            <person name="Adam C."/>
            <person name="Daum C."/>
            <person name="Floudas D."/>
            <person name="Sun H."/>
            <person name="Yadav J.S."/>
            <person name="Pangilinan J."/>
            <person name="Larsson K.H."/>
            <person name="Matsuura K."/>
            <person name="Barry K."/>
            <person name="Labutti K."/>
            <person name="Kuo R."/>
            <person name="Ohm R.A."/>
            <person name="Bhattacharya S.S."/>
            <person name="Shirouzu T."/>
            <person name="Yoshinaga Y."/>
            <person name="Martin F.M."/>
            <person name="Grigoriev I.V."/>
            <person name="Hibbett D.S."/>
        </authorList>
    </citation>
    <scope>NUCLEOTIDE SEQUENCE [LARGE SCALE GENOMIC DNA]</scope>
    <source>
        <strain evidence="8 10">HHB12029</strain>
    </source>
</reference>
<dbReference type="GO" id="GO:0000978">
    <property type="term" value="F:RNA polymerase II cis-regulatory region sequence-specific DNA binding"/>
    <property type="evidence" value="ECO:0007669"/>
    <property type="project" value="TreeGrafter"/>
</dbReference>
<dbReference type="GO" id="GO:0005667">
    <property type="term" value="C:transcription regulator complex"/>
    <property type="evidence" value="ECO:0007669"/>
    <property type="project" value="TreeGrafter"/>
</dbReference>
<evidence type="ECO:0000313" key="10">
    <source>
        <dbReference type="Proteomes" id="UP000077266"/>
    </source>
</evidence>
<dbReference type="InterPro" id="IPR036236">
    <property type="entry name" value="Znf_C2H2_sf"/>
</dbReference>
<dbReference type="OrthoDB" id="6077919at2759"/>
<dbReference type="GO" id="GO:0008270">
    <property type="term" value="F:zinc ion binding"/>
    <property type="evidence" value="ECO:0007669"/>
    <property type="project" value="UniProtKB-KW"/>
</dbReference>
<accession>A0A165HVI5</accession>
<evidence type="ECO:0000313" key="9">
    <source>
        <dbReference type="EMBL" id="KZV95585.1"/>
    </source>
</evidence>
<dbReference type="EMBL" id="KV425954">
    <property type="protein sequence ID" value="KZV95585.1"/>
    <property type="molecule type" value="Genomic_DNA"/>
</dbReference>
<dbReference type="PANTHER" id="PTHR14003">
    <property type="entry name" value="TRANSCRIPTIONAL REPRESSOR PROTEIN YY"/>
    <property type="match status" value="1"/>
</dbReference>
<evidence type="ECO:0000256" key="3">
    <source>
        <dbReference type="ARBA" id="ARBA00022771"/>
    </source>
</evidence>
<dbReference type="GO" id="GO:0031519">
    <property type="term" value="C:PcG protein complex"/>
    <property type="evidence" value="ECO:0007669"/>
    <property type="project" value="TreeGrafter"/>
</dbReference>
<keyword evidence="2" id="KW-0677">Repeat</keyword>
<evidence type="ECO:0000256" key="1">
    <source>
        <dbReference type="ARBA" id="ARBA00022723"/>
    </source>
</evidence>
<evidence type="ECO:0000313" key="8">
    <source>
        <dbReference type="EMBL" id="KZV92518.1"/>
    </source>
</evidence>
<dbReference type="PROSITE" id="PS50157">
    <property type="entry name" value="ZINC_FINGER_C2H2_2"/>
    <property type="match status" value="2"/>
</dbReference>
<feature type="compositionally biased region" description="Polar residues" evidence="6">
    <location>
        <begin position="124"/>
        <end position="137"/>
    </location>
</feature>
<gene>
    <name evidence="9" type="ORF">EXIGLDRAFT_834188</name>
    <name evidence="8" type="ORF">EXIGLDRAFT_836424</name>
</gene>
<dbReference type="SMART" id="SM00355">
    <property type="entry name" value="ZnF_C2H2"/>
    <property type="match status" value="2"/>
</dbReference>
<dbReference type="Proteomes" id="UP000077266">
    <property type="component" value="Unassembled WGS sequence"/>
</dbReference>
<keyword evidence="4" id="KW-0862">Zinc</keyword>
<evidence type="ECO:0000256" key="6">
    <source>
        <dbReference type="SAM" id="MobiDB-lite"/>
    </source>
</evidence>
<organism evidence="8 10">
    <name type="scientific">Exidia glandulosa HHB12029</name>
    <dbReference type="NCBI Taxonomy" id="1314781"/>
    <lineage>
        <taxon>Eukaryota</taxon>
        <taxon>Fungi</taxon>
        <taxon>Dikarya</taxon>
        <taxon>Basidiomycota</taxon>
        <taxon>Agaricomycotina</taxon>
        <taxon>Agaricomycetes</taxon>
        <taxon>Auriculariales</taxon>
        <taxon>Exidiaceae</taxon>
        <taxon>Exidia</taxon>
    </lineage>
</organism>
<dbReference type="EMBL" id="KV426007">
    <property type="protein sequence ID" value="KZV92518.1"/>
    <property type="molecule type" value="Genomic_DNA"/>
</dbReference>
<evidence type="ECO:0000256" key="2">
    <source>
        <dbReference type="ARBA" id="ARBA00022737"/>
    </source>
</evidence>
<keyword evidence="1" id="KW-0479">Metal-binding</keyword>
<dbReference type="GO" id="GO:0000981">
    <property type="term" value="F:DNA-binding transcription factor activity, RNA polymerase II-specific"/>
    <property type="evidence" value="ECO:0007669"/>
    <property type="project" value="TreeGrafter"/>
</dbReference>
<evidence type="ECO:0000256" key="4">
    <source>
        <dbReference type="ARBA" id="ARBA00022833"/>
    </source>
</evidence>
<dbReference type="PANTHER" id="PTHR14003:SF19">
    <property type="entry name" value="YY2 TRANSCRIPTION FACTOR"/>
    <property type="match status" value="1"/>
</dbReference>
<dbReference type="Gene3D" id="3.30.160.60">
    <property type="entry name" value="Classic Zinc Finger"/>
    <property type="match status" value="2"/>
</dbReference>
<keyword evidence="3 5" id="KW-0863">Zinc-finger</keyword>
<dbReference type="SUPFAM" id="SSF57667">
    <property type="entry name" value="beta-beta-alpha zinc fingers"/>
    <property type="match status" value="1"/>
</dbReference>
<sequence length="260" mass="28946">MLPHLPGVEGMLQGLDAHGKPPPLRTVQILPPPVPSSSRPPLQHTHSDSSLRHILDLPSPPRPESSHGVDRSASTSFGSRTPRTFVHRSPSTPHSVPLYPSSLLSRLHTERERPTDTVVERGGSPSQAQSPWSSEESAFSDDIDMATEVSPLPDFAALPAQLQATSSAEYQARMRRLTCQYCHKTFRRPSTLRTHENVHTRELEFWCTFPGCGKTYNVRGNAYRHVRRAHDVVSMLDARKYVVTAGNRPDTTQRRNSLPG</sequence>
<feature type="domain" description="C2H2-type" evidence="7">
    <location>
        <begin position="205"/>
        <end position="230"/>
    </location>
</feature>
<feature type="region of interest" description="Disordered" evidence="6">
    <location>
        <begin position="1"/>
        <end position="139"/>
    </location>
</feature>
<dbReference type="InterPro" id="IPR013087">
    <property type="entry name" value="Znf_C2H2_type"/>
</dbReference>
<feature type="compositionally biased region" description="Pro residues" evidence="6">
    <location>
        <begin position="20"/>
        <end position="35"/>
    </location>
</feature>
<dbReference type="STRING" id="1314781.A0A165HVI5"/>